<evidence type="ECO:0000256" key="1">
    <source>
        <dbReference type="SAM" id="MobiDB-lite"/>
    </source>
</evidence>
<evidence type="ECO:0000313" key="3">
    <source>
        <dbReference type="Proteomes" id="UP000585474"/>
    </source>
</evidence>
<feature type="compositionally biased region" description="Pro residues" evidence="1">
    <location>
        <begin position="11"/>
        <end position="48"/>
    </location>
</feature>
<sequence length="114" mass="12146">MVHCRTQLRPSPIPHPHQPPLTGPPPLHPSPSPTQIPPFEPPVPPTPAPSIRSPRISFRVSVMRKLGCRCGSEVGVYVAAAAHGVLEKGGREGASAHVCSQGWQMAGGERAVEW</sequence>
<comment type="caution">
    <text evidence="2">The sequence shown here is derived from an EMBL/GenBank/DDBJ whole genome shotgun (WGS) entry which is preliminary data.</text>
</comment>
<reference evidence="3" key="1">
    <citation type="submission" date="2019-07" db="EMBL/GenBank/DDBJ databases">
        <title>De Novo Assembly of kiwifruit Actinidia rufa.</title>
        <authorList>
            <person name="Sugita-Konishi S."/>
            <person name="Sato K."/>
            <person name="Mori E."/>
            <person name="Abe Y."/>
            <person name="Kisaki G."/>
            <person name="Hamano K."/>
            <person name="Suezawa K."/>
            <person name="Otani M."/>
            <person name="Fukuda T."/>
            <person name="Manabe T."/>
            <person name="Gomi K."/>
            <person name="Tabuchi M."/>
            <person name="Akimitsu K."/>
            <person name="Kataoka I."/>
        </authorList>
    </citation>
    <scope>NUCLEOTIDE SEQUENCE [LARGE SCALE GENOMIC DNA]</scope>
    <source>
        <strain evidence="3">cv. Fuchu</strain>
    </source>
</reference>
<name>A0A7J0DBA8_9ERIC</name>
<dbReference type="EMBL" id="BJWL01000122">
    <property type="protein sequence ID" value="GFS30459.1"/>
    <property type="molecule type" value="Genomic_DNA"/>
</dbReference>
<dbReference type="Proteomes" id="UP000585474">
    <property type="component" value="Unassembled WGS sequence"/>
</dbReference>
<protein>
    <submittedName>
        <fullName evidence="2">Uncharacterized protein</fullName>
    </submittedName>
</protein>
<keyword evidence="3" id="KW-1185">Reference proteome</keyword>
<proteinExistence type="predicted"/>
<evidence type="ECO:0000313" key="2">
    <source>
        <dbReference type="EMBL" id="GFS30459.1"/>
    </source>
</evidence>
<organism evidence="2 3">
    <name type="scientific">Actinidia rufa</name>
    <dbReference type="NCBI Taxonomy" id="165716"/>
    <lineage>
        <taxon>Eukaryota</taxon>
        <taxon>Viridiplantae</taxon>
        <taxon>Streptophyta</taxon>
        <taxon>Embryophyta</taxon>
        <taxon>Tracheophyta</taxon>
        <taxon>Spermatophyta</taxon>
        <taxon>Magnoliopsida</taxon>
        <taxon>eudicotyledons</taxon>
        <taxon>Gunneridae</taxon>
        <taxon>Pentapetalae</taxon>
        <taxon>asterids</taxon>
        <taxon>Ericales</taxon>
        <taxon>Actinidiaceae</taxon>
        <taxon>Actinidia</taxon>
    </lineage>
</organism>
<dbReference type="AlphaFoldDB" id="A0A7J0DBA8"/>
<gene>
    <name evidence="2" type="ORF">Acr_00g0012050</name>
</gene>
<feature type="region of interest" description="Disordered" evidence="1">
    <location>
        <begin position="1"/>
        <end position="53"/>
    </location>
</feature>
<accession>A0A7J0DBA8</accession>